<evidence type="ECO:0000313" key="2">
    <source>
        <dbReference type="EMBL" id="PHF02458.1"/>
    </source>
</evidence>
<reference evidence="1 3" key="1">
    <citation type="submission" date="2017-02" db="EMBL/GenBank/DDBJ databases">
        <title>Bacillus pseudomycoides isolate FSL K6-0042.</title>
        <authorList>
            <person name="Kovac J."/>
        </authorList>
    </citation>
    <scope>NUCLEOTIDE SEQUENCE [LARGE SCALE GENOMIC DNA]</scope>
    <source>
        <strain evidence="1 3">FSL K6-0042</strain>
    </source>
</reference>
<name>A0A1Y3M742_9BACI</name>
<protein>
    <submittedName>
        <fullName evidence="1">Uncharacterized protein</fullName>
    </submittedName>
</protein>
<evidence type="ECO:0000313" key="3">
    <source>
        <dbReference type="Proteomes" id="UP000195321"/>
    </source>
</evidence>
<accession>A0A1Y3M742</accession>
<dbReference type="Proteomes" id="UP000195321">
    <property type="component" value="Unassembled WGS sequence"/>
</dbReference>
<dbReference type="EMBL" id="MWPX01000054">
    <property type="protein sequence ID" value="OUM46255.1"/>
    <property type="molecule type" value="Genomic_DNA"/>
</dbReference>
<evidence type="ECO:0000313" key="4">
    <source>
        <dbReference type="Proteomes" id="UP000221918"/>
    </source>
</evidence>
<reference evidence="2 4" key="2">
    <citation type="submission" date="2017-09" db="EMBL/GenBank/DDBJ databases">
        <title>Large-scale bioinformatics analysis of Bacillus genomes uncovers conserved roles of natural products in bacterial physiology.</title>
        <authorList>
            <consortium name="Agbiome Team Llc"/>
            <person name="Bleich R.M."/>
            <person name="Grubbs K.J."/>
            <person name="Santa Maria K.C."/>
            <person name="Allen S.E."/>
            <person name="Farag S."/>
            <person name="Shank E.A."/>
            <person name="Bowers A."/>
        </authorList>
    </citation>
    <scope>NUCLEOTIDE SEQUENCE [LARGE SCALE GENOMIC DNA]</scope>
    <source>
        <strain evidence="2 4">AFS037265</strain>
    </source>
</reference>
<comment type="caution">
    <text evidence="1">The sequence shown here is derived from an EMBL/GenBank/DDBJ whole genome shotgun (WGS) entry which is preliminary data.</text>
</comment>
<dbReference type="AlphaFoldDB" id="A0A1Y3M742"/>
<evidence type="ECO:0000313" key="1">
    <source>
        <dbReference type="EMBL" id="OUM46255.1"/>
    </source>
</evidence>
<organism evidence="1 3">
    <name type="scientific">Bacillus pseudomycoides</name>
    <dbReference type="NCBI Taxonomy" id="64104"/>
    <lineage>
        <taxon>Bacteria</taxon>
        <taxon>Bacillati</taxon>
        <taxon>Bacillota</taxon>
        <taxon>Bacilli</taxon>
        <taxon>Bacillales</taxon>
        <taxon>Bacillaceae</taxon>
        <taxon>Bacillus</taxon>
        <taxon>Bacillus cereus group</taxon>
    </lineage>
</organism>
<accession>A0A2C0VQ53</accession>
<dbReference type="EMBL" id="NUTL01000029">
    <property type="protein sequence ID" value="PHF02458.1"/>
    <property type="molecule type" value="Genomic_DNA"/>
</dbReference>
<sequence length="50" mass="6114">MVDSSFKCFYFRKIKTDVIDIYAHFVFMYLRSSSRELRDTPHTRGTKYKQ</sequence>
<gene>
    <name evidence="1" type="ORF">BW425_24850</name>
    <name evidence="2" type="ORF">COF81_07215</name>
</gene>
<proteinExistence type="predicted"/>
<dbReference type="Proteomes" id="UP000221918">
    <property type="component" value="Unassembled WGS sequence"/>
</dbReference>